<accession>A0A8J8NWQ8</accession>
<comment type="caution">
    <text evidence="1">The sequence shown here is derived from an EMBL/GenBank/DDBJ whole genome shotgun (WGS) entry which is preliminary data.</text>
</comment>
<keyword evidence="2" id="KW-1185">Reference proteome</keyword>
<organism evidence="1 2">
    <name type="scientific">Halteria grandinella</name>
    <dbReference type="NCBI Taxonomy" id="5974"/>
    <lineage>
        <taxon>Eukaryota</taxon>
        <taxon>Sar</taxon>
        <taxon>Alveolata</taxon>
        <taxon>Ciliophora</taxon>
        <taxon>Intramacronucleata</taxon>
        <taxon>Spirotrichea</taxon>
        <taxon>Stichotrichia</taxon>
        <taxon>Sporadotrichida</taxon>
        <taxon>Halteriidae</taxon>
        <taxon>Halteria</taxon>
    </lineage>
</organism>
<dbReference type="AlphaFoldDB" id="A0A8J8NWQ8"/>
<name>A0A8J8NWQ8_HALGN</name>
<reference evidence="1" key="1">
    <citation type="submission" date="2019-06" db="EMBL/GenBank/DDBJ databases">
        <authorList>
            <person name="Zheng W."/>
        </authorList>
    </citation>
    <scope>NUCLEOTIDE SEQUENCE</scope>
    <source>
        <strain evidence="1">QDHG01</strain>
    </source>
</reference>
<evidence type="ECO:0000313" key="2">
    <source>
        <dbReference type="Proteomes" id="UP000785679"/>
    </source>
</evidence>
<gene>
    <name evidence="1" type="ORF">FGO68_gene9196</name>
</gene>
<dbReference type="Proteomes" id="UP000785679">
    <property type="component" value="Unassembled WGS sequence"/>
</dbReference>
<sequence length="124" mass="14577">MPEFEWQVKMPQDHQFNLEYKISICAYIIIIGEKLADQIFCSPICNRDQLFSTIDNLSQTQERGLEEADGILNAVRSERSPYNVRYPPQEVHLVHERQYTKHPCAAVLADHKVDQEKHHEQRCK</sequence>
<dbReference type="EMBL" id="RRYP01005456">
    <property type="protein sequence ID" value="TNV82019.1"/>
    <property type="molecule type" value="Genomic_DNA"/>
</dbReference>
<proteinExistence type="predicted"/>
<evidence type="ECO:0000313" key="1">
    <source>
        <dbReference type="EMBL" id="TNV82019.1"/>
    </source>
</evidence>
<protein>
    <submittedName>
        <fullName evidence="1">Uncharacterized protein</fullName>
    </submittedName>
</protein>